<evidence type="ECO:0000313" key="3">
    <source>
        <dbReference type="Proteomes" id="UP001305779"/>
    </source>
</evidence>
<protein>
    <recommendedName>
        <fullName evidence="1">NAD(P)-binding domain-containing protein</fullName>
    </recommendedName>
</protein>
<gene>
    <name evidence="2" type="ORF">PRZ48_006258</name>
</gene>
<keyword evidence="3" id="KW-1185">Reference proteome</keyword>
<accession>A0ABR0EMM1</accession>
<comment type="caution">
    <text evidence="2">The sequence shown here is derived from an EMBL/GenBank/DDBJ whole genome shotgun (WGS) entry which is preliminary data.</text>
</comment>
<organism evidence="2 3">
    <name type="scientific">Zasmidium cellare</name>
    <name type="common">Wine cellar mold</name>
    <name type="synonym">Racodium cellare</name>
    <dbReference type="NCBI Taxonomy" id="395010"/>
    <lineage>
        <taxon>Eukaryota</taxon>
        <taxon>Fungi</taxon>
        <taxon>Dikarya</taxon>
        <taxon>Ascomycota</taxon>
        <taxon>Pezizomycotina</taxon>
        <taxon>Dothideomycetes</taxon>
        <taxon>Dothideomycetidae</taxon>
        <taxon>Mycosphaerellales</taxon>
        <taxon>Mycosphaerellaceae</taxon>
        <taxon>Zasmidium</taxon>
    </lineage>
</organism>
<dbReference type="Pfam" id="PF13460">
    <property type="entry name" value="NAD_binding_10"/>
    <property type="match status" value="1"/>
</dbReference>
<dbReference type="InterPro" id="IPR051783">
    <property type="entry name" value="NAD(P)-dependent_oxidoreduct"/>
</dbReference>
<proteinExistence type="predicted"/>
<sequence>MTTTSPIKIFATGLTGYIGGDWLHAITQTHPEYQITALVRNSDKGAKIAQQYPKVKLVYGDLDSEDVIEAESRGADVVCHFAHADHEASANAIVRGLTAKEKPGFLIHTSGTGILLFEDLRAKTFGQAFREKVYDDLEGVKEVTSLPDDAIHRNVDKIVLAAAKKGVNTAIVCPPTIYGIGRGPDNTRSMQLPWLCEATIERGYAPRVNAGKTYWGNVHVHDLSDLYIKLLEQAAAGGATAEWNGKPAVWGEEGYYFCENGEHVWGEVSQWVADEAAKQGLIEKNEVRGLSDEEVSKISPYGPALWGANSRARAKRARKVLGWEPKAPSLKEEVKSTLEVEAKRLGKTKGHAAVAAGEK</sequence>
<dbReference type="PANTHER" id="PTHR48079">
    <property type="entry name" value="PROTEIN YEEZ"/>
    <property type="match status" value="1"/>
</dbReference>
<dbReference type="Gene3D" id="3.40.50.720">
    <property type="entry name" value="NAD(P)-binding Rossmann-like Domain"/>
    <property type="match status" value="1"/>
</dbReference>
<dbReference type="PANTHER" id="PTHR48079:SF6">
    <property type="entry name" value="NAD(P)-BINDING DOMAIN-CONTAINING PROTEIN-RELATED"/>
    <property type="match status" value="1"/>
</dbReference>
<reference evidence="2 3" key="1">
    <citation type="journal article" date="2023" name="G3 (Bethesda)">
        <title>A chromosome-level genome assembly of Zasmidium syzygii isolated from banana leaves.</title>
        <authorList>
            <person name="van Westerhoven A.C."/>
            <person name="Mehrabi R."/>
            <person name="Talebi R."/>
            <person name="Steentjes M.B.F."/>
            <person name="Corcolon B."/>
            <person name="Chong P.A."/>
            <person name="Kema G.H.J."/>
            <person name="Seidl M.F."/>
        </authorList>
    </citation>
    <scope>NUCLEOTIDE SEQUENCE [LARGE SCALE GENOMIC DNA]</scope>
    <source>
        <strain evidence="2 3">P124</strain>
    </source>
</reference>
<evidence type="ECO:0000259" key="1">
    <source>
        <dbReference type="Pfam" id="PF13460"/>
    </source>
</evidence>
<dbReference type="InterPro" id="IPR036291">
    <property type="entry name" value="NAD(P)-bd_dom_sf"/>
</dbReference>
<feature type="domain" description="NAD(P)-binding" evidence="1">
    <location>
        <begin position="15"/>
        <end position="108"/>
    </location>
</feature>
<name>A0ABR0EMM1_ZASCE</name>
<dbReference type="InterPro" id="IPR016040">
    <property type="entry name" value="NAD(P)-bd_dom"/>
</dbReference>
<dbReference type="SUPFAM" id="SSF51735">
    <property type="entry name" value="NAD(P)-binding Rossmann-fold domains"/>
    <property type="match status" value="1"/>
</dbReference>
<evidence type="ECO:0000313" key="2">
    <source>
        <dbReference type="EMBL" id="KAK4502832.1"/>
    </source>
</evidence>
<dbReference type="EMBL" id="JAXOVC010000004">
    <property type="protein sequence ID" value="KAK4502832.1"/>
    <property type="molecule type" value="Genomic_DNA"/>
</dbReference>
<dbReference type="Proteomes" id="UP001305779">
    <property type="component" value="Unassembled WGS sequence"/>
</dbReference>